<name>A0A1E4RSM8_9ASCO</name>
<dbReference type="GeneID" id="30994517"/>
<evidence type="ECO:0000313" key="3">
    <source>
        <dbReference type="EMBL" id="ODV70065.1"/>
    </source>
</evidence>
<dbReference type="OrthoDB" id="4013248at2759"/>
<organism evidence="3 4">
    <name type="scientific">Hyphopichia burtonii NRRL Y-1933</name>
    <dbReference type="NCBI Taxonomy" id="984485"/>
    <lineage>
        <taxon>Eukaryota</taxon>
        <taxon>Fungi</taxon>
        <taxon>Dikarya</taxon>
        <taxon>Ascomycota</taxon>
        <taxon>Saccharomycotina</taxon>
        <taxon>Pichiomycetes</taxon>
        <taxon>Debaryomycetaceae</taxon>
        <taxon>Hyphopichia</taxon>
    </lineage>
</organism>
<proteinExistence type="predicted"/>
<evidence type="ECO:0000259" key="2">
    <source>
        <dbReference type="SMART" id="SM01190"/>
    </source>
</evidence>
<dbReference type="SMART" id="SM01190">
    <property type="entry name" value="EMP24_GP25L"/>
    <property type="match status" value="1"/>
</dbReference>
<dbReference type="RefSeq" id="XP_020079132.1">
    <property type="nucleotide sequence ID" value="XM_020219967.1"/>
</dbReference>
<keyword evidence="1" id="KW-0812">Transmembrane</keyword>
<keyword evidence="1" id="KW-1133">Transmembrane helix</keyword>
<sequence length="293" mass="33915">MTLIQGLGLSIPPVQKSDAKHYSSLDHLYNCISYPTVKDDIILVTVDAGDKLPSQTLNLHIFDSDANDLRIKKGLSQSFELLFTNLNSPNQFDVNNNLVKKSKILNKLNLGLNTHKSNQANNQRTQEVLNSHKGKSLIYICFDNLYNDKSWSFKPQFHDVQVSVDIKNITTIKQTNYKNYAKYFQMHQKSKLKEDNSPTRDEIINHLQNFNEDDFDNKIQFIESELNIIIENLKNSEIMLSNLMEQEFKLRDINESIYSRYTILSAVLVSAICLFGLFQIVYFKCYLKKTKVL</sequence>
<protein>
    <recommendedName>
        <fullName evidence="2">GOLD domain-containing protein</fullName>
    </recommendedName>
</protein>
<gene>
    <name evidence="3" type="ORF">HYPBUDRAFT_146443</name>
</gene>
<dbReference type="Proteomes" id="UP000095085">
    <property type="component" value="Unassembled WGS sequence"/>
</dbReference>
<dbReference type="AlphaFoldDB" id="A0A1E4RSM8"/>
<dbReference type="InterPro" id="IPR009038">
    <property type="entry name" value="GOLD_dom"/>
</dbReference>
<feature type="transmembrane region" description="Helical" evidence="1">
    <location>
        <begin position="261"/>
        <end position="283"/>
    </location>
</feature>
<keyword evidence="4" id="KW-1185">Reference proteome</keyword>
<accession>A0A1E4RSM8</accession>
<keyword evidence="1" id="KW-0472">Membrane</keyword>
<evidence type="ECO:0000313" key="4">
    <source>
        <dbReference type="Proteomes" id="UP000095085"/>
    </source>
</evidence>
<reference evidence="4" key="1">
    <citation type="submission" date="2016-05" db="EMBL/GenBank/DDBJ databases">
        <title>Comparative genomics of biotechnologically important yeasts.</title>
        <authorList>
            <consortium name="DOE Joint Genome Institute"/>
            <person name="Riley R."/>
            <person name="Haridas S."/>
            <person name="Wolfe K.H."/>
            <person name="Lopes M.R."/>
            <person name="Hittinger C.T."/>
            <person name="Goker M."/>
            <person name="Salamov A."/>
            <person name="Wisecaver J."/>
            <person name="Long T.M."/>
            <person name="Aerts A.L."/>
            <person name="Barry K."/>
            <person name="Choi C."/>
            <person name="Clum A."/>
            <person name="Coughlan A.Y."/>
            <person name="Deshpande S."/>
            <person name="Douglass A.P."/>
            <person name="Hanson S.J."/>
            <person name="Klenk H.-P."/>
            <person name="Labutti K."/>
            <person name="Lapidus A."/>
            <person name="Lindquist E."/>
            <person name="Lipzen A."/>
            <person name="Meier-Kolthoff J.P."/>
            <person name="Ohm R.A."/>
            <person name="Otillar R.P."/>
            <person name="Pangilinan J."/>
            <person name="Peng Y."/>
            <person name="Rokas A."/>
            <person name="Rosa C.A."/>
            <person name="Scheuner C."/>
            <person name="Sibirny A.A."/>
            <person name="Slot J.C."/>
            <person name="Stielow J.B."/>
            <person name="Sun H."/>
            <person name="Kurtzman C.P."/>
            <person name="Blackwell M."/>
            <person name="Grigoriev I.V."/>
            <person name="Jeffries T.W."/>
        </authorList>
    </citation>
    <scope>NUCLEOTIDE SEQUENCE [LARGE SCALE GENOMIC DNA]</scope>
    <source>
        <strain evidence="4">NRRL Y-1933</strain>
    </source>
</reference>
<dbReference type="EMBL" id="KV454538">
    <property type="protein sequence ID" value="ODV70065.1"/>
    <property type="molecule type" value="Genomic_DNA"/>
</dbReference>
<feature type="domain" description="GOLD" evidence="2">
    <location>
        <begin position="6"/>
        <end position="288"/>
    </location>
</feature>
<evidence type="ECO:0000256" key="1">
    <source>
        <dbReference type="SAM" id="Phobius"/>
    </source>
</evidence>
<dbReference type="Pfam" id="PF01105">
    <property type="entry name" value="EMP24_GP25L"/>
    <property type="match status" value="1"/>
</dbReference>